<gene>
    <name evidence="1" type="ORF">BPAE_0064g00330</name>
</gene>
<dbReference type="AlphaFoldDB" id="A0A4Z1FWR8"/>
<accession>A0A4Z1FWR8</accession>
<proteinExistence type="predicted"/>
<evidence type="ECO:0000313" key="2">
    <source>
        <dbReference type="Proteomes" id="UP000297910"/>
    </source>
</evidence>
<protein>
    <submittedName>
        <fullName evidence="1">Uncharacterized protein</fullName>
    </submittedName>
</protein>
<dbReference type="EMBL" id="PQXI01000064">
    <property type="protein sequence ID" value="TGO26217.1"/>
    <property type="molecule type" value="Genomic_DNA"/>
</dbReference>
<organism evidence="1 2">
    <name type="scientific">Botrytis paeoniae</name>
    <dbReference type="NCBI Taxonomy" id="278948"/>
    <lineage>
        <taxon>Eukaryota</taxon>
        <taxon>Fungi</taxon>
        <taxon>Dikarya</taxon>
        <taxon>Ascomycota</taxon>
        <taxon>Pezizomycotina</taxon>
        <taxon>Leotiomycetes</taxon>
        <taxon>Helotiales</taxon>
        <taxon>Sclerotiniaceae</taxon>
        <taxon>Botrytis</taxon>
    </lineage>
</organism>
<comment type="caution">
    <text evidence="1">The sequence shown here is derived from an EMBL/GenBank/DDBJ whole genome shotgun (WGS) entry which is preliminary data.</text>
</comment>
<name>A0A4Z1FWR8_9HELO</name>
<evidence type="ECO:0000313" key="1">
    <source>
        <dbReference type="EMBL" id="TGO26217.1"/>
    </source>
</evidence>
<reference evidence="1 2" key="1">
    <citation type="submission" date="2017-12" db="EMBL/GenBank/DDBJ databases">
        <title>Comparative genomics of Botrytis spp.</title>
        <authorList>
            <person name="Valero-Jimenez C.A."/>
            <person name="Tapia P."/>
            <person name="Veloso J."/>
            <person name="Silva-Moreno E."/>
            <person name="Staats M."/>
            <person name="Valdes J.H."/>
            <person name="Van Kan J.A.L."/>
        </authorList>
    </citation>
    <scope>NUCLEOTIDE SEQUENCE [LARGE SCALE GENOMIC DNA]</scope>
    <source>
        <strain evidence="1 2">Bp0003</strain>
    </source>
</reference>
<dbReference type="Proteomes" id="UP000297910">
    <property type="component" value="Unassembled WGS sequence"/>
</dbReference>
<keyword evidence="2" id="KW-1185">Reference proteome</keyword>
<sequence>MAKDMDQGVKLVRYHSKPDELSSYNRGRVSALERAVTTAANGPLSAELTIMADMGGEDEM</sequence>